<dbReference type="PANTHER" id="PTHR24250">
    <property type="entry name" value="CHYMOTRYPSIN-RELATED"/>
    <property type="match status" value="1"/>
</dbReference>
<sequence>MATNDHFSLPLRTAHRVVLGAFDRSSTSEQIQTKSISKVFSSSYNSQTFVNDITLIKLATPATFNIRVSPVCLAASSDVFNGGELCITSGWGYTNAATKTLPAKLQQATLPIVSNADCQRAWGSKVQASMICAGASNVSSCMGDSGGPLVCLRNGAWNLAGIVSWGSASCNLFYPVVYTRVSSFRTWVDQIIAKN</sequence>
<dbReference type="InterPro" id="IPR009003">
    <property type="entry name" value="Peptidase_S1_PA"/>
</dbReference>
<dbReference type="PROSITE" id="PS00135">
    <property type="entry name" value="TRYPSIN_SER"/>
    <property type="match status" value="1"/>
</dbReference>
<dbReference type="InterPro" id="IPR001314">
    <property type="entry name" value="Peptidase_S1A"/>
</dbReference>
<dbReference type="SMART" id="SM00020">
    <property type="entry name" value="Tryp_SPc"/>
    <property type="match status" value="1"/>
</dbReference>
<dbReference type="SUPFAM" id="SSF50494">
    <property type="entry name" value="Trypsin-like serine proteases"/>
    <property type="match status" value="1"/>
</dbReference>
<comment type="caution">
    <text evidence="3">The sequence shown here is derived from an EMBL/GenBank/DDBJ whole genome shotgun (WGS) entry which is preliminary data.</text>
</comment>
<dbReference type="InterPro" id="IPR043504">
    <property type="entry name" value="Peptidase_S1_PA_chymotrypsin"/>
</dbReference>
<dbReference type="PANTHER" id="PTHR24250:SF66">
    <property type="entry name" value="CHYMOTRYPSIN-LIKE PROTEASE CTRL-1"/>
    <property type="match status" value="1"/>
</dbReference>
<dbReference type="Pfam" id="PF00089">
    <property type="entry name" value="Trypsin"/>
    <property type="match status" value="1"/>
</dbReference>
<keyword evidence="4" id="KW-1185">Reference proteome</keyword>
<dbReference type="CDD" id="cd00190">
    <property type="entry name" value="Tryp_SPc"/>
    <property type="match status" value="1"/>
</dbReference>
<reference evidence="3" key="1">
    <citation type="submission" date="2023-05" db="EMBL/GenBank/DDBJ databases">
        <authorList>
            <person name="Stuckert A."/>
        </authorList>
    </citation>
    <scope>NUCLEOTIDE SEQUENCE</scope>
</reference>
<proteinExistence type="predicted"/>
<feature type="domain" description="Peptidase S1" evidence="2">
    <location>
        <begin position="1"/>
        <end position="193"/>
    </location>
</feature>
<dbReference type="Gene3D" id="2.40.10.10">
    <property type="entry name" value="Trypsin-like serine proteases"/>
    <property type="match status" value="1"/>
</dbReference>
<protein>
    <recommendedName>
        <fullName evidence="2">Peptidase S1 domain-containing protein</fullName>
    </recommendedName>
</protein>
<dbReference type="PROSITE" id="PS50240">
    <property type="entry name" value="TRYPSIN_DOM"/>
    <property type="match status" value="1"/>
</dbReference>
<organism evidence="3 4">
    <name type="scientific">Staurois parvus</name>
    <dbReference type="NCBI Taxonomy" id="386267"/>
    <lineage>
        <taxon>Eukaryota</taxon>
        <taxon>Metazoa</taxon>
        <taxon>Chordata</taxon>
        <taxon>Craniata</taxon>
        <taxon>Vertebrata</taxon>
        <taxon>Euteleostomi</taxon>
        <taxon>Amphibia</taxon>
        <taxon>Batrachia</taxon>
        <taxon>Anura</taxon>
        <taxon>Neobatrachia</taxon>
        <taxon>Ranoidea</taxon>
        <taxon>Ranidae</taxon>
        <taxon>Staurois</taxon>
    </lineage>
</organism>
<dbReference type="Proteomes" id="UP001162483">
    <property type="component" value="Unassembled WGS sequence"/>
</dbReference>
<name>A0ABN9FR29_9NEOB</name>
<gene>
    <name evidence="3" type="ORF">SPARVUS_LOCUS12402618</name>
</gene>
<dbReference type="InterPro" id="IPR033116">
    <property type="entry name" value="TRYPSIN_SER"/>
</dbReference>
<dbReference type="InterPro" id="IPR001254">
    <property type="entry name" value="Trypsin_dom"/>
</dbReference>
<keyword evidence="1" id="KW-1015">Disulfide bond</keyword>
<dbReference type="PRINTS" id="PR00722">
    <property type="entry name" value="CHYMOTRYPSIN"/>
</dbReference>
<evidence type="ECO:0000256" key="1">
    <source>
        <dbReference type="ARBA" id="ARBA00023157"/>
    </source>
</evidence>
<evidence type="ECO:0000313" key="4">
    <source>
        <dbReference type="Proteomes" id="UP001162483"/>
    </source>
</evidence>
<accession>A0ABN9FR29</accession>
<evidence type="ECO:0000313" key="3">
    <source>
        <dbReference type="EMBL" id="CAI9598470.1"/>
    </source>
</evidence>
<evidence type="ECO:0000259" key="2">
    <source>
        <dbReference type="PROSITE" id="PS50240"/>
    </source>
</evidence>
<dbReference type="EMBL" id="CATNWA010017164">
    <property type="protein sequence ID" value="CAI9598470.1"/>
    <property type="molecule type" value="Genomic_DNA"/>
</dbReference>